<feature type="transmembrane region" description="Helical" evidence="1">
    <location>
        <begin position="84"/>
        <end position="105"/>
    </location>
</feature>
<evidence type="ECO:0000259" key="2">
    <source>
        <dbReference type="Pfam" id="PF20151"/>
    </source>
</evidence>
<feature type="domain" description="DUF6533" evidence="2">
    <location>
        <begin position="17"/>
        <end position="62"/>
    </location>
</feature>
<dbReference type="InterPro" id="IPR045340">
    <property type="entry name" value="DUF6533"/>
</dbReference>
<name>A0A0D0AQX1_9AGAR</name>
<keyword evidence="1" id="KW-1133">Transmembrane helix</keyword>
<feature type="transmembrane region" description="Helical" evidence="1">
    <location>
        <begin position="117"/>
        <end position="139"/>
    </location>
</feature>
<sequence>MSSAIVQELQSGIAGNYAFTAAATLWIAGYLETVTTEINVIWLKRQTGTSLLFVLNRYSFLLSLLVTFMVSFPGESTDQECNSLHLIILIAGFIASATTDALFALRVYAIYDKSRSILVISSFFLLSKWVMGTMSSVLIKGISTTGYPIQAIVKCADYIENNNVYDRVQLGIPIITLAFEVFMFILTLRKTFHHSFEMKRLGESSISQVVLQDGILYFLIQLVLGVLDATAKGVQLLVRSKAVKNLGFSVPFFNIVPNMLISHLMLNLRTFSSPEATDSMVQSTEGQQYSGMHFATNSFLGNIGAPLDRGDFEEEDWDGHE</sequence>
<dbReference type="AlphaFoldDB" id="A0A0D0AQX1"/>
<dbReference type="OrthoDB" id="2933315at2759"/>
<dbReference type="Pfam" id="PF20151">
    <property type="entry name" value="DUF6533"/>
    <property type="match status" value="1"/>
</dbReference>
<accession>A0A0D0AQX1</accession>
<feature type="transmembrane region" description="Helical" evidence="1">
    <location>
        <begin position="170"/>
        <end position="188"/>
    </location>
</feature>
<keyword evidence="1" id="KW-0812">Transmembrane</keyword>
<keyword evidence="4" id="KW-1185">Reference proteome</keyword>
<feature type="transmembrane region" description="Helical" evidence="1">
    <location>
        <begin position="51"/>
        <end position="72"/>
    </location>
</feature>
<feature type="transmembrane region" description="Helical" evidence="1">
    <location>
        <begin position="247"/>
        <end position="266"/>
    </location>
</feature>
<dbReference type="HOGENOM" id="CLU_826548_0_0_1"/>
<dbReference type="Proteomes" id="UP000053593">
    <property type="component" value="Unassembled WGS sequence"/>
</dbReference>
<reference evidence="3 4" key="1">
    <citation type="submission" date="2014-04" db="EMBL/GenBank/DDBJ databases">
        <title>Evolutionary Origins and Diversification of the Mycorrhizal Mutualists.</title>
        <authorList>
            <consortium name="DOE Joint Genome Institute"/>
            <consortium name="Mycorrhizal Genomics Consortium"/>
            <person name="Kohler A."/>
            <person name="Kuo A."/>
            <person name="Nagy L.G."/>
            <person name="Floudas D."/>
            <person name="Copeland A."/>
            <person name="Barry K.W."/>
            <person name="Cichocki N."/>
            <person name="Veneault-Fourrey C."/>
            <person name="LaButti K."/>
            <person name="Lindquist E.A."/>
            <person name="Lipzen A."/>
            <person name="Lundell T."/>
            <person name="Morin E."/>
            <person name="Murat C."/>
            <person name="Riley R."/>
            <person name="Ohm R."/>
            <person name="Sun H."/>
            <person name="Tunlid A."/>
            <person name="Henrissat B."/>
            <person name="Grigoriev I.V."/>
            <person name="Hibbett D.S."/>
            <person name="Martin F."/>
        </authorList>
    </citation>
    <scope>NUCLEOTIDE SEQUENCE [LARGE SCALE GENOMIC DNA]</scope>
    <source>
        <strain evidence="3 4">FD-317 M1</strain>
    </source>
</reference>
<gene>
    <name evidence="3" type="ORF">GYMLUDRAFT_49789</name>
</gene>
<feature type="transmembrane region" description="Helical" evidence="1">
    <location>
        <begin position="12"/>
        <end position="31"/>
    </location>
</feature>
<proteinExistence type="predicted"/>
<feature type="transmembrane region" description="Helical" evidence="1">
    <location>
        <begin position="209"/>
        <end position="227"/>
    </location>
</feature>
<evidence type="ECO:0000313" key="3">
    <source>
        <dbReference type="EMBL" id="KIK52745.1"/>
    </source>
</evidence>
<organism evidence="3 4">
    <name type="scientific">Collybiopsis luxurians FD-317 M1</name>
    <dbReference type="NCBI Taxonomy" id="944289"/>
    <lineage>
        <taxon>Eukaryota</taxon>
        <taxon>Fungi</taxon>
        <taxon>Dikarya</taxon>
        <taxon>Basidiomycota</taxon>
        <taxon>Agaricomycotina</taxon>
        <taxon>Agaricomycetes</taxon>
        <taxon>Agaricomycetidae</taxon>
        <taxon>Agaricales</taxon>
        <taxon>Marasmiineae</taxon>
        <taxon>Omphalotaceae</taxon>
        <taxon>Collybiopsis</taxon>
        <taxon>Collybiopsis luxurians</taxon>
    </lineage>
</organism>
<evidence type="ECO:0000313" key="4">
    <source>
        <dbReference type="Proteomes" id="UP000053593"/>
    </source>
</evidence>
<evidence type="ECO:0000256" key="1">
    <source>
        <dbReference type="SAM" id="Phobius"/>
    </source>
</evidence>
<dbReference type="EMBL" id="KN834838">
    <property type="protein sequence ID" value="KIK52745.1"/>
    <property type="molecule type" value="Genomic_DNA"/>
</dbReference>
<protein>
    <submittedName>
        <fullName evidence="3">Unplaced genomic scaffold GYMLUscaffold_90, whole genome shotgun sequence</fullName>
    </submittedName>
</protein>
<keyword evidence="1" id="KW-0472">Membrane</keyword>